<protein>
    <recommendedName>
        <fullName evidence="3">BTB domain-containing protein</fullName>
    </recommendedName>
</protein>
<accession>A0A1L7WP33</accession>
<proteinExistence type="predicted"/>
<dbReference type="STRING" id="576137.A0A1L7WP33"/>
<dbReference type="Proteomes" id="UP000184330">
    <property type="component" value="Unassembled WGS sequence"/>
</dbReference>
<name>A0A1L7WP33_9HELO</name>
<gene>
    <name evidence="1" type="ORF">PAC_04395</name>
</gene>
<dbReference type="EMBL" id="FJOG01000005">
    <property type="protein sequence ID" value="CZR54511.1"/>
    <property type="molecule type" value="Genomic_DNA"/>
</dbReference>
<evidence type="ECO:0000313" key="1">
    <source>
        <dbReference type="EMBL" id="CZR54511.1"/>
    </source>
</evidence>
<reference evidence="1 2" key="1">
    <citation type="submission" date="2016-03" db="EMBL/GenBank/DDBJ databases">
        <authorList>
            <person name="Ploux O."/>
        </authorList>
    </citation>
    <scope>NUCLEOTIDE SEQUENCE [LARGE SCALE GENOMIC DNA]</scope>
    <source>
        <strain evidence="1 2">UAMH 11012</strain>
    </source>
</reference>
<organism evidence="1 2">
    <name type="scientific">Phialocephala subalpina</name>
    <dbReference type="NCBI Taxonomy" id="576137"/>
    <lineage>
        <taxon>Eukaryota</taxon>
        <taxon>Fungi</taxon>
        <taxon>Dikarya</taxon>
        <taxon>Ascomycota</taxon>
        <taxon>Pezizomycotina</taxon>
        <taxon>Leotiomycetes</taxon>
        <taxon>Helotiales</taxon>
        <taxon>Mollisiaceae</taxon>
        <taxon>Phialocephala</taxon>
        <taxon>Phialocephala fortinii species complex</taxon>
    </lineage>
</organism>
<keyword evidence="2" id="KW-1185">Reference proteome</keyword>
<sequence>MSSTTSPKMLTTQERTKMQSSTSLTVAVGPKKKLYFLPKSIVSHYYSPHFACTLENTKKLELLGETTDNFDVIVDYMMRNIIPGEKNANSKRTIDDNKDTIAQCLRFLEFADKYELGDVSEVLYGPLSKAICDLSFHKKRGDSPRSSKVQKQCGIEGSDIERIFSLCPAGSRLRTLAAQASLSFSGPQALDTWSEQTENVPGFAGELMGQLATSFQRQQWMDPVIKQKRQ</sequence>
<dbReference type="AlphaFoldDB" id="A0A1L7WP33"/>
<dbReference type="OrthoDB" id="194443at2759"/>
<evidence type="ECO:0008006" key="3">
    <source>
        <dbReference type="Google" id="ProtNLM"/>
    </source>
</evidence>
<evidence type="ECO:0000313" key="2">
    <source>
        <dbReference type="Proteomes" id="UP000184330"/>
    </source>
</evidence>